<proteinExistence type="predicted"/>
<sequence>MMVAAGSHTRLLAQIALPRQAVRAGMTRSGIGALGLALDVAAVANIGSVSLFGDLRDDWKKIVAELDVSNSDVWRSFFDGVSPNWNGEAKALMERFVRHTTDKIYPMAKDIAAKMSSMMQSQRKEIFEYDVSVALLYLTSGPIFLTLMAASATPAGQFALASFTLAFIAALGNLLKQFADVIAAYESGLNGVEMAVNTMNSMVFTGGDPEKGGRDLKMYRTVTDPAQVDSGFWDPAGAK</sequence>
<feature type="transmembrane region" description="Helical" evidence="1">
    <location>
        <begin position="31"/>
        <end position="52"/>
    </location>
</feature>
<name>A0A919R2Z5_9ACTN</name>
<keyword evidence="3" id="KW-1185">Reference proteome</keyword>
<keyword evidence="1" id="KW-0472">Membrane</keyword>
<organism evidence="2 3">
    <name type="scientific">Sphaerisporangium rufum</name>
    <dbReference type="NCBI Taxonomy" id="1381558"/>
    <lineage>
        <taxon>Bacteria</taxon>
        <taxon>Bacillati</taxon>
        <taxon>Actinomycetota</taxon>
        <taxon>Actinomycetes</taxon>
        <taxon>Streptosporangiales</taxon>
        <taxon>Streptosporangiaceae</taxon>
        <taxon>Sphaerisporangium</taxon>
    </lineage>
</organism>
<reference evidence="2" key="1">
    <citation type="submission" date="2021-01" db="EMBL/GenBank/DDBJ databases">
        <title>Whole genome shotgun sequence of Sphaerisporangium rufum NBRC 109079.</title>
        <authorList>
            <person name="Komaki H."/>
            <person name="Tamura T."/>
        </authorList>
    </citation>
    <scope>NUCLEOTIDE SEQUENCE</scope>
    <source>
        <strain evidence="2">NBRC 109079</strain>
    </source>
</reference>
<dbReference type="EMBL" id="BOOU01000047">
    <property type="protein sequence ID" value="GII78348.1"/>
    <property type="molecule type" value="Genomic_DNA"/>
</dbReference>
<accession>A0A919R2Z5</accession>
<evidence type="ECO:0000313" key="3">
    <source>
        <dbReference type="Proteomes" id="UP000655287"/>
    </source>
</evidence>
<evidence type="ECO:0000313" key="2">
    <source>
        <dbReference type="EMBL" id="GII78348.1"/>
    </source>
</evidence>
<feature type="transmembrane region" description="Helical" evidence="1">
    <location>
        <begin position="155"/>
        <end position="175"/>
    </location>
</feature>
<protein>
    <submittedName>
        <fullName evidence="2">Uncharacterized protein</fullName>
    </submittedName>
</protein>
<keyword evidence="1" id="KW-1133">Transmembrane helix</keyword>
<dbReference type="AlphaFoldDB" id="A0A919R2Z5"/>
<gene>
    <name evidence="2" type="ORF">Sru01_33300</name>
</gene>
<dbReference type="Proteomes" id="UP000655287">
    <property type="component" value="Unassembled WGS sequence"/>
</dbReference>
<keyword evidence="1" id="KW-0812">Transmembrane</keyword>
<feature type="transmembrane region" description="Helical" evidence="1">
    <location>
        <begin position="126"/>
        <end position="149"/>
    </location>
</feature>
<evidence type="ECO:0000256" key="1">
    <source>
        <dbReference type="SAM" id="Phobius"/>
    </source>
</evidence>
<comment type="caution">
    <text evidence="2">The sequence shown here is derived from an EMBL/GenBank/DDBJ whole genome shotgun (WGS) entry which is preliminary data.</text>
</comment>